<protein>
    <submittedName>
        <fullName evidence="2">Uncharacterized protein</fullName>
    </submittedName>
</protein>
<feature type="signal peptide" evidence="1">
    <location>
        <begin position="1"/>
        <end position="19"/>
    </location>
</feature>
<sequence length="123" mass="12065">MIAALLLAALAGQAAPAPAAPAPAPQGEPMACTIGPVERNFGGSDWAVFACSDGKSAVVLSKPGSPAAPFFFAIQPQPDGHYAIAGEGTGDKALSEAAGNALRNLGKAGLAQLVADARAAAKK</sequence>
<dbReference type="Proteomes" id="UP000516148">
    <property type="component" value="Chromosome"/>
</dbReference>
<gene>
    <name evidence="2" type="ORF">H3Z74_21030</name>
</gene>
<dbReference type="EMBL" id="CP061038">
    <property type="protein sequence ID" value="QNQ09132.1"/>
    <property type="molecule type" value="Genomic_DNA"/>
</dbReference>
<evidence type="ECO:0000256" key="1">
    <source>
        <dbReference type="SAM" id="SignalP"/>
    </source>
</evidence>
<name>A0A7H0LHH9_9SPHN</name>
<proteinExistence type="predicted"/>
<keyword evidence="3" id="KW-1185">Reference proteome</keyword>
<organism evidence="2 3">
    <name type="scientific">Sphingomonas alpina</name>
    <dbReference type="NCBI Taxonomy" id="653931"/>
    <lineage>
        <taxon>Bacteria</taxon>
        <taxon>Pseudomonadati</taxon>
        <taxon>Pseudomonadota</taxon>
        <taxon>Alphaproteobacteria</taxon>
        <taxon>Sphingomonadales</taxon>
        <taxon>Sphingomonadaceae</taxon>
        <taxon>Sphingomonas</taxon>
    </lineage>
</organism>
<keyword evidence="1" id="KW-0732">Signal</keyword>
<evidence type="ECO:0000313" key="2">
    <source>
        <dbReference type="EMBL" id="QNQ09132.1"/>
    </source>
</evidence>
<evidence type="ECO:0000313" key="3">
    <source>
        <dbReference type="Proteomes" id="UP000516148"/>
    </source>
</evidence>
<dbReference type="KEGG" id="spap:H3Z74_21030"/>
<dbReference type="RefSeq" id="WP_187761455.1">
    <property type="nucleotide sequence ID" value="NZ_CP061038.1"/>
</dbReference>
<reference evidence="2 3" key="1">
    <citation type="submission" date="2020-09" db="EMBL/GenBank/DDBJ databases">
        <title>Sphingomonas sp., a new species isolated from pork steak.</title>
        <authorList>
            <person name="Heidler von Heilborn D."/>
        </authorList>
    </citation>
    <scope>NUCLEOTIDE SEQUENCE [LARGE SCALE GENOMIC DNA]</scope>
    <source>
        <strain evidence="3">S8-3T</strain>
    </source>
</reference>
<dbReference type="AlphaFoldDB" id="A0A7H0LHH9"/>
<accession>A0A7H0LHH9</accession>
<feature type="chain" id="PRO_5028872102" evidence="1">
    <location>
        <begin position="20"/>
        <end position="123"/>
    </location>
</feature>